<accession>A0AAD3XIL7</accession>
<gene>
    <name evidence="2" type="ORF">Nepgr_007807</name>
</gene>
<evidence type="ECO:0000313" key="3">
    <source>
        <dbReference type="Proteomes" id="UP001279734"/>
    </source>
</evidence>
<keyword evidence="3" id="KW-1185">Reference proteome</keyword>
<proteinExistence type="predicted"/>
<name>A0AAD3XIL7_NEPGR</name>
<dbReference type="AlphaFoldDB" id="A0AAD3XIL7"/>
<sequence length="107" mass="11998">MTKAAVEPVQELLKPDPPSTRVWQSTHWGLTKPHHHKHSGSTPQHKPSKQPYGNLKREKGQSPCLACSRASANSGTRIKKRSSYFVTTSNESQPKTDPMYHQPTRGQ</sequence>
<dbReference type="Proteomes" id="UP001279734">
    <property type="component" value="Unassembled WGS sequence"/>
</dbReference>
<feature type="region of interest" description="Disordered" evidence="1">
    <location>
        <begin position="1"/>
        <end position="107"/>
    </location>
</feature>
<feature type="compositionally biased region" description="Polar residues" evidence="1">
    <location>
        <begin position="84"/>
        <end position="95"/>
    </location>
</feature>
<evidence type="ECO:0000256" key="1">
    <source>
        <dbReference type="SAM" id="MobiDB-lite"/>
    </source>
</evidence>
<reference evidence="2" key="1">
    <citation type="submission" date="2023-05" db="EMBL/GenBank/DDBJ databases">
        <title>Nepenthes gracilis genome sequencing.</title>
        <authorList>
            <person name="Fukushima K."/>
        </authorList>
    </citation>
    <scope>NUCLEOTIDE SEQUENCE</scope>
    <source>
        <strain evidence="2">SING2019-196</strain>
    </source>
</reference>
<comment type="caution">
    <text evidence="2">The sequence shown here is derived from an EMBL/GenBank/DDBJ whole genome shotgun (WGS) entry which is preliminary data.</text>
</comment>
<evidence type="ECO:0000313" key="2">
    <source>
        <dbReference type="EMBL" id="GMH05967.1"/>
    </source>
</evidence>
<protein>
    <submittedName>
        <fullName evidence="2">Uncharacterized protein</fullName>
    </submittedName>
</protein>
<dbReference type="EMBL" id="BSYO01000006">
    <property type="protein sequence ID" value="GMH05967.1"/>
    <property type="molecule type" value="Genomic_DNA"/>
</dbReference>
<organism evidence="2 3">
    <name type="scientific">Nepenthes gracilis</name>
    <name type="common">Slender pitcher plant</name>
    <dbReference type="NCBI Taxonomy" id="150966"/>
    <lineage>
        <taxon>Eukaryota</taxon>
        <taxon>Viridiplantae</taxon>
        <taxon>Streptophyta</taxon>
        <taxon>Embryophyta</taxon>
        <taxon>Tracheophyta</taxon>
        <taxon>Spermatophyta</taxon>
        <taxon>Magnoliopsida</taxon>
        <taxon>eudicotyledons</taxon>
        <taxon>Gunneridae</taxon>
        <taxon>Pentapetalae</taxon>
        <taxon>Caryophyllales</taxon>
        <taxon>Nepenthaceae</taxon>
        <taxon>Nepenthes</taxon>
    </lineage>
</organism>